<dbReference type="Proteomes" id="UP000648187">
    <property type="component" value="Unassembled WGS sequence"/>
</dbReference>
<comment type="caution">
    <text evidence="2">The sequence shown here is derived from an EMBL/GenBank/DDBJ whole genome shotgun (WGS) entry which is preliminary data.</text>
</comment>
<organism evidence="2 3">
    <name type="scientific">Spodoptera exigua</name>
    <name type="common">Beet armyworm</name>
    <name type="synonym">Noctua fulgens</name>
    <dbReference type="NCBI Taxonomy" id="7107"/>
    <lineage>
        <taxon>Eukaryota</taxon>
        <taxon>Metazoa</taxon>
        <taxon>Ecdysozoa</taxon>
        <taxon>Arthropoda</taxon>
        <taxon>Hexapoda</taxon>
        <taxon>Insecta</taxon>
        <taxon>Pterygota</taxon>
        <taxon>Neoptera</taxon>
        <taxon>Endopterygota</taxon>
        <taxon>Lepidoptera</taxon>
        <taxon>Glossata</taxon>
        <taxon>Ditrysia</taxon>
        <taxon>Noctuoidea</taxon>
        <taxon>Noctuidae</taxon>
        <taxon>Amphipyrinae</taxon>
        <taxon>Spodoptera</taxon>
    </lineage>
</organism>
<evidence type="ECO:0000313" key="2">
    <source>
        <dbReference type="EMBL" id="KAF9413994.1"/>
    </source>
</evidence>
<reference evidence="2" key="1">
    <citation type="submission" date="2020-08" db="EMBL/GenBank/DDBJ databases">
        <title>Spodoptera exigua strain:BAW_Kor-Di-RS1 Genome sequencing and assembly.</title>
        <authorList>
            <person name="Kim J."/>
            <person name="Nam H.Y."/>
            <person name="Kwon M."/>
            <person name="Choi J.H."/>
            <person name="Cho S.R."/>
            <person name="Kim G.-H."/>
        </authorList>
    </citation>
    <scope>NUCLEOTIDE SEQUENCE</scope>
    <source>
        <strain evidence="2">BAW_Kor-Di-RS1</strain>
        <tissue evidence="2">Whole-body</tissue>
    </source>
</reference>
<keyword evidence="3" id="KW-1185">Reference proteome</keyword>
<accession>A0A835GBZ0</accession>
<dbReference type="EMBL" id="JACKWZ010000145">
    <property type="protein sequence ID" value="KAF9413994.1"/>
    <property type="molecule type" value="Genomic_DNA"/>
</dbReference>
<keyword evidence="1" id="KW-0732">Signal</keyword>
<evidence type="ECO:0000256" key="1">
    <source>
        <dbReference type="SAM" id="SignalP"/>
    </source>
</evidence>
<name>A0A835GBZ0_SPOEX</name>
<protein>
    <submittedName>
        <fullName evidence="2">Uncharacterized protein</fullName>
    </submittedName>
</protein>
<evidence type="ECO:0000313" key="3">
    <source>
        <dbReference type="Proteomes" id="UP000648187"/>
    </source>
</evidence>
<dbReference type="AlphaFoldDB" id="A0A835GBZ0"/>
<gene>
    <name evidence="2" type="ORF">HW555_007947</name>
</gene>
<feature type="chain" id="PRO_5032494930" evidence="1">
    <location>
        <begin position="20"/>
        <end position="100"/>
    </location>
</feature>
<feature type="signal peptide" evidence="1">
    <location>
        <begin position="1"/>
        <end position="19"/>
    </location>
</feature>
<sequence length="100" mass="10966">MCRLTPILLFLAVSTYVTCSLITDRVTKDIPLPDAELEENNAPEATPIEVPQPNSVTESAGCAKIGEFCINHKDCCTNACLGYMKRCVSAREVEDEEQLS</sequence>
<proteinExistence type="predicted"/>